<feature type="chain" id="PRO_5044490617" evidence="2">
    <location>
        <begin position="36"/>
        <end position="141"/>
    </location>
</feature>
<feature type="transmembrane region" description="Helical" evidence="1">
    <location>
        <begin position="97"/>
        <end position="116"/>
    </location>
</feature>
<feature type="transmembrane region" description="Helical" evidence="1">
    <location>
        <begin position="59"/>
        <end position="77"/>
    </location>
</feature>
<name>A0AB72UJY6_9PROT</name>
<geneLocation type="plasmid" evidence="4"/>
<organism evidence="3 4">
    <name type="scientific">Thalassospira xiamenensis M-5 = DSM 17429</name>
    <dbReference type="NCBI Taxonomy" id="1123366"/>
    <lineage>
        <taxon>Bacteria</taxon>
        <taxon>Pseudomonadati</taxon>
        <taxon>Pseudomonadota</taxon>
        <taxon>Alphaproteobacteria</taxon>
        <taxon>Rhodospirillales</taxon>
        <taxon>Thalassospiraceae</taxon>
        <taxon>Thalassospira</taxon>
    </lineage>
</organism>
<evidence type="ECO:0000256" key="2">
    <source>
        <dbReference type="SAM" id="SignalP"/>
    </source>
</evidence>
<accession>A0AB72UJY6</accession>
<evidence type="ECO:0000313" key="4">
    <source>
        <dbReference type="Proteomes" id="UP000007127"/>
    </source>
</evidence>
<dbReference type="RefSeq" id="WP_007090987.1">
    <property type="nucleotide sequence ID" value="NZ_CP004389.1"/>
</dbReference>
<keyword evidence="1" id="KW-1133">Transmembrane helix</keyword>
<dbReference type="Proteomes" id="UP000007127">
    <property type="component" value="Plasmid"/>
</dbReference>
<keyword evidence="3" id="KW-0614">Plasmid</keyword>
<feature type="signal peptide" evidence="2">
    <location>
        <begin position="1"/>
        <end position="35"/>
    </location>
</feature>
<dbReference type="AlphaFoldDB" id="A0AB72UJY6"/>
<dbReference type="EMBL" id="CP004389">
    <property type="protein sequence ID" value="AJD54389.1"/>
    <property type="molecule type" value="Genomic_DNA"/>
</dbReference>
<keyword evidence="1" id="KW-0472">Membrane</keyword>
<dbReference type="GeneID" id="31929955"/>
<keyword evidence="2" id="KW-0732">Signal</keyword>
<dbReference type="KEGG" id="txi:TH3_21583"/>
<sequence length="141" mass="14268">MRFPKNKRYFAKLAAGAAVTAAGVAVLIDPSIAHAAKGIADYQETVGGSMKAILNFGGWAATLGGFIFTVSSVTSLYRKSKQAAAGGQQPQGVGGDIAGLILACVLIVVPLLTGIGPASLFGNDAKTVKIGDKNFADTIGN</sequence>
<protein>
    <submittedName>
        <fullName evidence="3">Uncharacterized protein</fullName>
    </submittedName>
</protein>
<evidence type="ECO:0000313" key="3">
    <source>
        <dbReference type="EMBL" id="AJD54389.1"/>
    </source>
</evidence>
<reference evidence="3 4" key="1">
    <citation type="journal article" date="2012" name="J. Bacteriol.">
        <title>Genome sequence of Thalassospira xiamenensis type strain M-5.</title>
        <authorList>
            <person name="Lai Q."/>
            <person name="Shao Z."/>
        </authorList>
    </citation>
    <scope>NUCLEOTIDE SEQUENCE [LARGE SCALE GENOMIC DNA]</scope>
    <source>
        <strain evidence="3 4">M-5</strain>
    </source>
</reference>
<proteinExistence type="predicted"/>
<keyword evidence="1" id="KW-0812">Transmembrane</keyword>
<gene>
    <name evidence="3" type="ORF">TH3_21583</name>
</gene>
<evidence type="ECO:0000256" key="1">
    <source>
        <dbReference type="SAM" id="Phobius"/>
    </source>
</evidence>